<dbReference type="AlphaFoldDB" id="A0A3E4LL47"/>
<dbReference type="InterPro" id="IPR010982">
    <property type="entry name" value="Lambda_DNA-bd_dom_sf"/>
</dbReference>
<dbReference type="SUPFAM" id="SSF47413">
    <property type="entry name" value="lambda repressor-like DNA-binding domains"/>
    <property type="match status" value="1"/>
</dbReference>
<evidence type="ECO:0000313" key="2">
    <source>
        <dbReference type="EMBL" id="RGK38066.1"/>
    </source>
</evidence>
<dbReference type="EMBL" id="QSQN01000030">
    <property type="protein sequence ID" value="RGK38066.1"/>
    <property type="molecule type" value="Genomic_DNA"/>
</dbReference>
<sequence>MTQGERVRMIRKHPNVNLTLEKFGEKLGIKKSALSLIENGKNNLTEQMAKSICREFRVNYFWLTEEKGEPFIDIPDTALDDLADDYDLDNIDKKIIQKYLELSADQRDVIKAYLRSLCEDEKNG</sequence>
<dbReference type="Pfam" id="PF01381">
    <property type="entry name" value="HTH_3"/>
    <property type="match status" value="1"/>
</dbReference>
<dbReference type="GO" id="GO:0003677">
    <property type="term" value="F:DNA binding"/>
    <property type="evidence" value="ECO:0007669"/>
    <property type="project" value="InterPro"/>
</dbReference>
<name>A0A3E4LL47_9FIRM</name>
<evidence type="ECO:0000313" key="3">
    <source>
        <dbReference type="Proteomes" id="UP000260793"/>
    </source>
</evidence>
<dbReference type="SMART" id="SM00530">
    <property type="entry name" value="HTH_XRE"/>
    <property type="match status" value="1"/>
</dbReference>
<dbReference type="PROSITE" id="PS50943">
    <property type="entry name" value="HTH_CROC1"/>
    <property type="match status" value="1"/>
</dbReference>
<feature type="domain" description="HTH cro/C1-type" evidence="1">
    <location>
        <begin position="7"/>
        <end position="63"/>
    </location>
</feature>
<dbReference type="Gene3D" id="1.10.260.40">
    <property type="entry name" value="lambda repressor-like DNA-binding domains"/>
    <property type="match status" value="1"/>
</dbReference>
<protein>
    <submittedName>
        <fullName evidence="2">XRE family transcriptional regulator</fullName>
    </submittedName>
</protein>
<dbReference type="CDD" id="cd00093">
    <property type="entry name" value="HTH_XRE"/>
    <property type="match status" value="1"/>
</dbReference>
<accession>A0A3E4LL47</accession>
<proteinExistence type="predicted"/>
<comment type="caution">
    <text evidence="2">The sequence shown here is derived from an EMBL/GenBank/DDBJ whole genome shotgun (WGS) entry which is preliminary data.</text>
</comment>
<dbReference type="InterPro" id="IPR001387">
    <property type="entry name" value="Cro/C1-type_HTH"/>
</dbReference>
<dbReference type="RefSeq" id="WP_117688448.1">
    <property type="nucleotide sequence ID" value="NZ_CAKMWK010000002.1"/>
</dbReference>
<evidence type="ECO:0000259" key="1">
    <source>
        <dbReference type="PROSITE" id="PS50943"/>
    </source>
</evidence>
<organism evidence="2 3">
    <name type="scientific">[Ruminococcus] lactaris</name>
    <dbReference type="NCBI Taxonomy" id="46228"/>
    <lineage>
        <taxon>Bacteria</taxon>
        <taxon>Bacillati</taxon>
        <taxon>Bacillota</taxon>
        <taxon>Clostridia</taxon>
        <taxon>Lachnospirales</taxon>
        <taxon>Lachnospiraceae</taxon>
        <taxon>Mediterraneibacter</taxon>
    </lineage>
</organism>
<reference evidence="2 3" key="1">
    <citation type="submission" date="2018-08" db="EMBL/GenBank/DDBJ databases">
        <title>A genome reference for cultivated species of the human gut microbiota.</title>
        <authorList>
            <person name="Zou Y."/>
            <person name="Xue W."/>
            <person name="Luo G."/>
        </authorList>
    </citation>
    <scope>NUCLEOTIDE SEQUENCE [LARGE SCALE GENOMIC DNA]</scope>
    <source>
        <strain evidence="2 3">TF11-7</strain>
    </source>
</reference>
<gene>
    <name evidence="2" type="ORF">DXD17_10840</name>
</gene>
<dbReference type="Proteomes" id="UP000260793">
    <property type="component" value="Unassembled WGS sequence"/>
</dbReference>